<comment type="caution">
    <text evidence="1">The sequence shown here is derived from an EMBL/GenBank/DDBJ whole genome shotgun (WGS) entry which is preliminary data.</text>
</comment>
<reference evidence="1 2" key="1">
    <citation type="journal article" date="2017" name="Int. J. Syst. Evol. Microbiol.">
        <title>Rouxiella badensis sp. nov. and Rouxiella silvae sp. nov. isolated from peat bog soil in Germany and emendation of the genus description.</title>
        <authorList>
            <person name="Le Fleche-Mateos A."/>
            <person name="Kugler J.H."/>
            <person name="Hansen S.H."/>
            <person name="Syldatk C."/>
            <person name="Hausmann R."/>
            <person name="Lomprez F."/>
            <person name="Vandenbogaert M."/>
            <person name="Manuguerra J.C."/>
            <person name="Grimont P.A."/>
        </authorList>
    </citation>
    <scope>NUCLEOTIDE SEQUENCE [LARGE SCALE GENOMIC DNA]</scope>
    <source>
        <strain evidence="1 2">213</strain>
    </source>
</reference>
<evidence type="ECO:0000313" key="1">
    <source>
        <dbReference type="EMBL" id="ORJ22850.1"/>
    </source>
</evidence>
<name>A0ABX3U5M0_9GAMM</name>
<dbReference type="RefSeq" id="WP_084982109.1">
    <property type="nucleotide sequence ID" value="NZ_CBCSCF010000001.1"/>
</dbReference>
<gene>
    <name evidence="1" type="ORF">BS639_01885</name>
</gene>
<organism evidence="1 2">
    <name type="scientific">Rouxiella silvae</name>
    <dbReference type="NCBI Taxonomy" id="1646373"/>
    <lineage>
        <taxon>Bacteria</taxon>
        <taxon>Pseudomonadati</taxon>
        <taxon>Pseudomonadota</taxon>
        <taxon>Gammaproteobacteria</taxon>
        <taxon>Enterobacterales</taxon>
        <taxon>Yersiniaceae</taxon>
        <taxon>Rouxiella</taxon>
    </lineage>
</organism>
<sequence>MTKKNMSGIYTWQRKRVENSVSLVKRAIDELLVGKLRVSLTTIVQASRKIDPAGKGVSASTILRNKQCYGLYKKSSVPKKDNQKKRSALSAVLDDPTASELRRAYLLAGKSKTILITTIVLLERELKTSETQNSNLREKILSLLLPEPANRSN</sequence>
<keyword evidence="2" id="KW-1185">Reference proteome</keyword>
<evidence type="ECO:0000313" key="2">
    <source>
        <dbReference type="Proteomes" id="UP000192722"/>
    </source>
</evidence>
<proteinExistence type="predicted"/>
<protein>
    <submittedName>
        <fullName evidence="1">Uncharacterized protein</fullName>
    </submittedName>
</protein>
<dbReference type="Proteomes" id="UP000192722">
    <property type="component" value="Unassembled WGS sequence"/>
</dbReference>
<accession>A0ABX3U5M0</accession>
<dbReference type="EMBL" id="MRWD01000003">
    <property type="protein sequence ID" value="ORJ22850.1"/>
    <property type="molecule type" value="Genomic_DNA"/>
</dbReference>